<sequence length="51" mass="5238">MIGTGMIVRSILYLPGVGSKQDAWALHSAVIGAVVAPLCFLGGPLFLRAAV</sequence>
<dbReference type="EMBL" id="JAOYFB010000036">
    <property type="protein sequence ID" value="KAK4018008.1"/>
    <property type="molecule type" value="Genomic_DNA"/>
</dbReference>
<evidence type="ECO:0000313" key="2">
    <source>
        <dbReference type="EMBL" id="KAK4018008.1"/>
    </source>
</evidence>
<feature type="transmembrane region" description="Helical" evidence="1">
    <location>
        <begin position="24"/>
        <end position="47"/>
    </location>
</feature>
<name>A0ABQ9ZYU5_9CRUS</name>
<proteinExistence type="predicted"/>
<keyword evidence="1" id="KW-1133">Transmembrane helix</keyword>
<evidence type="ECO:0000256" key="1">
    <source>
        <dbReference type="SAM" id="Phobius"/>
    </source>
</evidence>
<protein>
    <submittedName>
        <fullName evidence="2">Uncharacterized protein</fullName>
    </submittedName>
</protein>
<evidence type="ECO:0000313" key="3">
    <source>
        <dbReference type="Proteomes" id="UP001234178"/>
    </source>
</evidence>
<organism evidence="2 3">
    <name type="scientific">Daphnia magna</name>
    <dbReference type="NCBI Taxonomy" id="35525"/>
    <lineage>
        <taxon>Eukaryota</taxon>
        <taxon>Metazoa</taxon>
        <taxon>Ecdysozoa</taxon>
        <taxon>Arthropoda</taxon>
        <taxon>Crustacea</taxon>
        <taxon>Branchiopoda</taxon>
        <taxon>Diplostraca</taxon>
        <taxon>Cladocera</taxon>
        <taxon>Anomopoda</taxon>
        <taxon>Daphniidae</taxon>
        <taxon>Daphnia</taxon>
    </lineage>
</organism>
<keyword evidence="3" id="KW-1185">Reference proteome</keyword>
<reference evidence="2 3" key="1">
    <citation type="journal article" date="2023" name="Nucleic Acids Res.">
        <title>The hologenome of Daphnia magna reveals possible DNA methylation and microbiome-mediated evolution of the host genome.</title>
        <authorList>
            <person name="Chaturvedi A."/>
            <person name="Li X."/>
            <person name="Dhandapani V."/>
            <person name="Marshall H."/>
            <person name="Kissane S."/>
            <person name="Cuenca-Cambronero M."/>
            <person name="Asole G."/>
            <person name="Calvet F."/>
            <person name="Ruiz-Romero M."/>
            <person name="Marangio P."/>
            <person name="Guigo R."/>
            <person name="Rago D."/>
            <person name="Mirbahai L."/>
            <person name="Eastwood N."/>
            <person name="Colbourne J.K."/>
            <person name="Zhou J."/>
            <person name="Mallon E."/>
            <person name="Orsini L."/>
        </authorList>
    </citation>
    <scope>NUCLEOTIDE SEQUENCE [LARGE SCALE GENOMIC DNA]</scope>
    <source>
        <strain evidence="2">LRV0_1</strain>
    </source>
</reference>
<dbReference type="Proteomes" id="UP001234178">
    <property type="component" value="Unassembled WGS sequence"/>
</dbReference>
<keyword evidence="1" id="KW-0472">Membrane</keyword>
<keyword evidence="1" id="KW-0812">Transmembrane</keyword>
<comment type="caution">
    <text evidence="2">The sequence shown here is derived from an EMBL/GenBank/DDBJ whole genome shotgun (WGS) entry which is preliminary data.</text>
</comment>
<accession>A0ABQ9ZYU5</accession>
<gene>
    <name evidence="2" type="ORF">OUZ56_000077</name>
</gene>